<feature type="region of interest" description="Disordered" evidence="1">
    <location>
        <begin position="223"/>
        <end position="242"/>
    </location>
</feature>
<evidence type="ECO:0000256" key="1">
    <source>
        <dbReference type="SAM" id="MobiDB-lite"/>
    </source>
</evidence>
<dbReference type="AlphaFoldDB" id="A0A238JFP0"/>
<feature type="compositionally biased region" description="Polar residues" evidence="1">
    <location>
        <begin position="231"/>
        <end position="242"/>
    </location>
</feature>
<dbReference type="GO" id="GO:0003688">
    <property type="term" value="F:DNA replication origin binding"/>
    <property type="evidence" value="ECO:0007669"/>
    <property type="project" value="TreeGrafter"/>
</dbReference>
<dbReference type="GO" id="GO:0005886">
    <property type="term" value="C:plasma membrane"/>
    <property type="evidence" value="ECO:0007669"/>
    <property type="project" value="TreeGrafter"/>
</dbReference>
<dbReference type="EMBL" id="FXXP01000002">
    <property type="protein sequence ID" value="SMX28967.1"/>
    <property type="molecule type" value="Genomic_DNA"/>
</dbReference>
<dbReference type="GO" id="GO:0006270">
    <property type="term" value="P:DNA replication initiation"/>
    <property type="evidence" value="ECO:0007669"/>
    <property type="project" value="TreeGrafter"/>
</dbReference>
<sequence length="242" mass="26261">MLIEQLQIPLPVLTALGREDFFVSESNALAVALVESWENWAGHKMVLNGKAGSGKTHLAHVWAKMSGARIVAAQGLEYADIPSLADQNICVENVDQIAGNLRAEEAMFHLHNLVLAQGHSLMLTGCAAPKLWPLQLPDLHSRIQGAQSATLSGPDDMLLSALLVKLFSDRQIVPASDVIPYLLRQMPRSYEAARTLVDRLDRASLTRPSGVNRPLAIQILSEMTGADETPNDTVENATDGQD</sequence>
<dbReference type="PANTHER" id="PTHR30050">
    <property type="entry name" value="CHROMOSOMAL REPLICATION INITIATOR PROTEIN DNAA"/>
    <property type="match status" value="1"/>
</dbReference>
<dbReference type="PANTHER" id="PTHR30050:SF5">
    <property type="entry name" value="DNAA REGULATORY INACTIVATOR HDA"/>
    <property type="match status" value="1"/>
</dbReference>
<dbReference type="InterPro" id="IPR027417">
    <property type="entry name" value="P-loop_NTPase"/>
</dbReference>
<protein>
    <submittedName>
        <fullName evidence="2">DnaA regulatory inactivator Hda</fullName>
    </submittedName>
</protein>
<dbReference type="Gene3D" id="3.40.50.300">
    <property type="entry name" value="P-loop containing nucleotide triphosphate hydrolases"/>
    <property type="match status" value="1"/>
</dbReference>
<evidence type="ECO:0000313" key="3">
    <source>
        <dbReference type="Proteomes" id="UP000225972"/>
    </source>
</evidence>
<name>A0A238JFP0_9RHOB</name>
<dbReference type="Proteomes" id="UP000225972">
    <property type="component" value="Unassembled WGS sequence"/>
</dbReference>
<proteinExistence type="predicted"/>
<dbReference type="SUPFAM" id="SSF52540">
    <property type="entry name" value="P-loop containing nucleoside triphosphate hydrolases"/>
    <property type="match status" value="1"/>
</dbReference>
<gene>
    <name evidence="2" type="primary">hda</name>
    <name evidence="2" type="ORF">TRP8649_03095</name>
</gene>
<dbReference type="Gene3D" id="1.10.8.60">
    <property type="match status" value="1"/>
</dbReference>
<organism evidence="2 3">
    <name type="scientific">Pelagimonas phthalicica</name>
    <dbReference type="NCBI Taxonomy" id="1037362"/>
    <lineage>
        <taxon>Bacteria</taxon>
        <taxon>Pseudomonadati</taxon>
        <taxon>Pseudomonadota</taxon>
        <taxon>Alphaproteobacteria</taxon>
        <taxon>Rhodobacterales</taxon>
        <taxon>Roseobacteraceae</taxon>
        <taxon>Pelagimonas</taxon>
    </lineage>
</organism>
<accession>A0A238JFP0</accession>
<evidence type="ECO:0000313" key="2">
    <source>
        <dbReference type="EMBL" id="SMX28967.1"/>
    </source>
</evidence>
<keyword evidence="3" id="KW-1185">Reference proteome</keyword>
<dbReference type="RefSeq" id="WP_370739644.1">
    <property type="nucleotide sequence ID" value="NZ_FXXP01000002.1"/>
</dbReference>
<reference evidence="3" key="1">
    <citation type="submission" date="2017-05" db="EMBL/GenBank/DDBJ databases">
        <authorList>
            <person name="Rodrigo-Torres L."/>
            <person name="Arahal R. D."/>
            <person name="Lucena T."/>
        </authorList>
    </citation>
    <scope>NUCLEOTIDE SEQUENCE [LARGE SCALE GENOMIC DNA]</scope>
    <source>
        <strain evidence="3">CECT 8649</strain>
    </source>
</reference>